<dbReference type="Proteomes" id="UP000027583">
    <property type="component" value="Unassembled WGS sequence"/>
</dbReference>
<sequence length="51" mass="5372">MIMIAGKFDGTRGHQEVDTPRACAEQLFCADGGGCAGGQDVINQNDMLTLD</sequence>
<reference evidence="1 2" key="2">
    <citation type="journal article" date="2014" name="PLoS ONE">
        <title>Evolution of mitochondria reconstructed from the energy metabolism of living bacteria.</title>
        <authorList>
            <person name="Degli Esposti M."/>
            <person name="Chouaia B."/>
            <person name="Comandatore F."/>
            <person name="Crotti E."/>
            <person name="Sassera D."/>
            <person name="Lievens P.M."/>
            <person name="Daffonchio D."/>
            <person name="Bandi C."/>
        </authorList>
    </citation>
    <scope>NUCLEOTIDE SEQUENCE [LARGE SCALE GENOMIC DNA]</scope>
    <source>
        <strain evidence="1 2">SF2.1</strain>
    </source>
</reference>
<dbReference type="AlphaFoldDB" id="A0A060QEJ5"/>
<gene>
    <name evidence="1" type="ORF">ASAP_1305</name>
</gene>
<comment type="caution">
    <text evidence="1">The sequence shown here is derived from an EMBL/GenBank/DDBJ whole genome shotgun (WGS) entry which is preliminary data.</text>
</comment>
<evidence type="ECO:0000313" key="2">
    <source>
        <dbReference type="Proteomes" id="UP000027583"/>
    </source>
</evidence>
<accession>A0A060QEJ5</accession>
<reference evidence="1 2" key="1">
    <citation type="journal article" date="2014" name="Genome Biol. Evol.">
        <title>Acetic acid bacteria genomes reveal functional traits for adaptation to life in insect guts.</title>
        <authorList>
            <person name="Chouaia B."/>
            <person name="Gaiarsa S."/>
            <person name="Crotti E."/>
            <person name="Comandatore F."/>
            <person name="Degli Esposti M."/>
            <person name="Ricci I."/>
            <person name="Alma A."/>
            <person name="Favia G."/>
            <person name="Bandi C."/>
            <person name="Daffonchio D."/>
        </authorList>
    </citation>
    <scope>NUCLEOTIDE SEQUENCE [LARGE SCALE GENOMIC DNA]</scope>
    <source>
        <strain evidence="1 2">SF2.1</strain>
    </source>
</reference>
<evidence type="ECO:0000313" key="1">
    <source>
        <dbReference type="EMBL" id="CDG39350.1"/>
    </source>
</evidence>
<name>A0A060QEJ5_9PROT</name>
<organism evidence="1 2">
    <name type="scientific">Asaia bogorensis</name>
    <dbReference type="NCBI Taxonomy" id="91915"/>
    <lineage>
        <taxon>Bacteria</taxon>
        <taxon>Pseudomonadati</taxon>
        <taxon>Pseudomonadota</taxon>
        <taxon>Alphaproteobacteria</taxon>
        <taxon>Acetobacterales</taxon>
        <taxon>Acetobacteraceae</taxon>
        <taxon>Asaia</taxon>
    </lineage>
</organism>
<protein>
    <submittedName>
        <fullName evidence="1">Uncharacterized protein</fullName>
    </submittedName>
</protein>
<proteinExistence type="predicted"/>
<dbReference type="EMBL" id="CBLX010000009">
    <property type="protein sequence ID" value="CDG39350.1"/>
    <property type="molecule type" value="Genomic_DNA"/>
</dbReference>